<accession>A0ABV9QLT0</accession>
<organism evidence="8 9">
    <name type="scientific">Filifactor villosus</name>
    <dbReference type="NCBI Taxonomy" id="29374"/>
    <lineage>
        <taxon>Bacteria</taxon>
        <taxon>Bacillati</taxon>
        <taxon>Bacillota</taxon>
        <taxon>Clostridia</taxon>
        <taxon>Peptostreptococcales</taxon>
        <taxon>Filifactoraceae</taxon>
        <taxon>Filifactor</taxon>
    </lineage>
</organism>
<dbReference type="RefSeq" id="WP_379788578.1">
    <property type="nucleotide sequence ID" value="NZ_JBHSHL010000032.1"/>
</dbReference>
<comment type="similarity">
    <text evidence="2">Belongs to the UPF0410 family.</text>
</comment>
<dbReference type="PANTHER" id="PTHR33884:SF3">
    <property type="entry name" value="UPF0410 PROTEIN YMGE"/>
    <property type="match status" value="1"/>
</dbReference>
<keyword evidence="9" id="KW-1185">Reference proteome</keyword>
<keyword evidence="5 7" id="KW-1133">Transmembrane helix</keyword>
<dbReference type="InterPro" id="IPR007341">
    <property type="entry name" value="Transgly_assoc"/>
</dbReference>
<feature type="transmembrane region" description="Helical" evidence="7">
    <location>
        <begin position="60"/>
        <end position="80"/>
    </location>
</feature>
<proteinExistence type="inferred from homology"/>
<dbReference type="EMBL" id="JBHSHL010000032">
    <property type="protein sequence ID" value="MFC4805037.1"/>
    <property type="molecule type" value="Genomic_DNA"/>
</dbReference>
<dbReference type="Proteomes" id="UP001595916">
    <property type="component" value="Unassembled WGS sequence"/>
</dbReference>
<evidence type="ECO:0000256" key="6">
    <source>
        <dbReference type="ARBA" id="ARBA00023136"/>
    </source>
</evidence>
<evidence type="ECO:0000256" key="5">
    <source>
        <dbReference type="ARBA" id="ARBA00022989"/>
    </source>
</evidence>
<keyword evidence="4 7" id="KW-0812">Transmembrane</keyword>
<dbReference type="Pfam" id="PF04226">
    <property type="entry name" value="Transgly_assoc"/>
    <property type="match status" value="1"/>
</dbReference>
<evidence type="ECO:0000256" key="7">
    <source>
        <dbReference type="SAM" id="Phobius"/>
    </source>
</evidence>
<protein>
    <submittedName>
        <fullName evidence="8">GlsB/YeaQ/YmgE family stress response membrane protein</fullName>
    </submittedName>
</protein>
<comment type="subcellular location">
    <subcellularLocation>
        <location evidence="1">Cell membrane</location>
        <topology evidence="1">Multi-pass membrane protein</topology>
    </subcellularLocation>
</comment>
<reference evidence="9" key="1">
    <citation type="journal article" date="2019" name="Int. J. Syst. Evol. Microbiol.">
        <title>The Global Catalogue of Microorganisms (GCM) 10K type strain sequencing project: providing services to taxonomists for standard genome sequencing and annotation.</title>
        <authorList>
            <consortium name="The Broad Institute Genomics Platform"/>
            <consortium name="The Broad Institute Genome Sequencing Center for Infectious Disease"/>
            <person name="Wu L."/>
            <person name="Ma J."/>
        </authorList>
    </citation>
    <scope>NUCLEOTIDE SEQUENCE [LARGE SCALE GENOMIC DNA]</scope>
    <source>
        <strain evidence="9">CCUG 46385</strain>
    </source>
</reference>
<gene>
    <name evidence="8" type="ORF">ACFO4R_08075</name>
</gene>
<name>A0ABV9QLT0_9FIRM</name>
<evidence type="ECO:0000313" key="8">
    <source>
        <dbReference type="EMBL" id="MFC4805037.1"/>
    </source>
</evidence>
<feature type="transmembrane region" description="Helical" evidence="7">
    <location>
        <begin position="29"/>
        <end position="48"/>
    </location>
</feature>
<evidence type="ECO:0000256" key="4">
    <source>
        <dbReference type="ARBA" id="ARBA00022692"/>
    </source>
</evidence>
<evidence type="ECO:0000256" key="3">
    <source>
        <dbReference type="ARBA" id="ARBA00022475"/>
    </source>
</evidence>
<evidence type="ECO:0000256" key="1">
    <source>
        <dbReference type="ARBA" id="ARBA00004651"/>
    </source>
</evidence>
<evidence type="ECO:0000256" key="2">
    <source>
        <dbReference type="ARBA" id="ARBA00011006"/>
    </source>
</evidence>
<dbReference type="PANTHER" id="PTHR33884">
    <property type="entry name" value="UPF0410 PROTEIN YMGE"/>
    <property type="match status" value="1"/>
</dbReference>
<sequence>MGAISWIILGALSGWIASIIKGKNQSMGAIANIVVGVVGAMIGGFIASSFGGAGVTGFNLYSIFISVVGAVILLTVLNMLGGKR</sequence>
<evidence type="ECO:0000313" key="9">
    <source>
        <dbReference type="Proteomes" id="UP001595916"/>
    </source>
</evidence>
<keyword evidence="6 7" id="KW-0472">Membrane</keyword>
<feature type="transmembrane region" description="Helical" evidence="7">
    <location>
        <begin position="6"/>
        <end position="22"/>
    </location>
</feature>
<comment type="caution">
    <text evidence="8">The sequence shown here is derived from an EMBL/GenBank/DDBJ whole genome shotgun (WGS) entry which is preliminary data.</text>
</comment>
<keyword evidence="3" id="KW-1003">Cell membrane</keyword>